<keyword evidence="3" id="KW-1185">Reference proteome</keyword>
<dbReference type="EMBL" id="CP071503">
    <property type="protein sequence ID" value="QSX33887.1"/>
    <property type="molecule type" value="Genomic_DNA"/>
</dbReference>
<dbReference type="RefSeq" id="WP_207355095.1">
    <property type="nucleotide sequence ID" value="NZ_CP071503.1"/>
</dbReference>
<evidence type="ECO:0000313" key="3">
    <source>
        <dbReference type="Proteomes" id="UP000662770"/>
    </source>
</evidence>
<proteinExistence type="predicted"/>
<evidence type="ECO:0000313" key="2">
    <source>
        <dbReference type="EMBL" id="QSX33887.1"/>
    </source>
</evidence>
<evidence type="ECO:0000256" key="1">
    <source>
        <dbReference type="SAM" id="SignalP"/>
    </source>
</evidence>
<accession>A0ABX7QQZ0</accession>
<reference evidence="2 3" key="1">
    <citation type="submission" date="2021-03" db="EMBL/GenBank/DDBJ databases">
        <title>Novel species identification of genus Shewanella.</title>
        <authorList>
            <person name="Liu G."/>
            <person name="Zhang Q."/>
        </authorList>
    </citation>
    <scope>NUCLEOTIDE SEQUENCE [LARGE SCALE GENOMIC DNA]</scope>
    <source>
        <strain evidence="2 3">FJAT-51800</strain>
    </source>
</reference>
<organism evidence="2 3">
    <name type="scientific">Shewanella avicenniae</name>
    <dbReference type="NCBI Taxonomy" id="2814294"/>
    <lineage>
        <taxon>Bacteria</taxon>
        <taxon>Pseudomonadati</taxon>
        <taxon>Pseudomonadota</taxon>
        <taxon>Gammaproteobacteria</taxon>
        <taxon>Alteromonadales</taxon>
        <taxon>Shewanellaceae</taxon>
        <taxon>Shewanella</taxon>
    </lineage>
</organism>
<evidence type="ECO:0008006" key="4">
    <source>
        <dbReference type="Google" id="ProtNLM"/>
    </source>
</evidence>
<dbReference type="SUPFAM" id="SSF53850">
    <property type="entry name" value="Periplasmic binding protein-like II"/>
    <property type="match status" value="1"/>
</dbReference>
<feature type="signal peptide" evidence="1">
    <location>
        <begin position="1"/>
        <end position="19"/>
    </location>
</feature>
<sequence>MLKPLILLITLAICSGAAARDIRYPNAMGLGESALGFAVLKLALSKTSDDFQLVLEPRLASAKRILMMLEQGEIDVVDGGFSIRTMTRFEPIYKPLDMGLTGWRLLIIHRDNAEAFAKVNTLDELKAFTLGQGDSWFDTDILKHAGFRVMTNGQLMNLLHMARMKRFEALPLEAQGVYRFIDRLSGDSKQLMVEPRLALIYPFGRFFSVRHEDKQLKHAIEEGMDKALADGSLLALLKSHPLSRDAFERADLAHRIQLHIENPNLTDGFKAIDPKWWYRPD</sequence>
<dbReference type="Proteomes" id="UP000662770">
    <property type="component" value="Chromosome"/>
</dbReference>
<gene>
    <name evidence="2" type="ORF">JYB87_01125</name>
</gene>
<keyword evidence="1" id="KW-0732">Signal</keyword>
<name>A0ABX7QQZ0_9GAMM</name>
<protein>
    <recommendedName>
        <fullName evidence="4">Amino acid ABC transporter substrate-binding protein, PAAT family</fullName>
    </recommendedName>
</protein>
<feature type="chain" id="PRO_5046130471" description="Amino acid ABC transporter substrate-binding protein, PAAT family" evidence="1">
    <location>
        <begin position="20"/>
        <end position="281"/>
    </location>
</feature>